<evidence type="ECO:0000256" key="1">
    <source>
        <dbReference type="SAM" id="Phobius"/>
    </source>
</evidence>
<dbReference type="NCBIfam" id="TIGR01590">
    <property type="entry name" value="yir-bir-cir_Pla"/>
    <property type="match status" value="1"/>
</dbReference>
<organism evidence="2 3">
    <name type="scientific">Plasmodium yoelii</name>
    <dbReference type="NCBI Taxonomy" id="5861"/>
    <lineage>
        <taxon>Eukaryota</taxon>
        <taxon>Sar</taxon>
        <taxon>Alveolata</taxon>
        <taxon>Apicomplexa</taxon>
        <taxon>Aconoidasida</taxon>
        <taxon>Haemosporida</taxon>
        <taxon>Plasmodiidae</taxon>
        <taxon>Plasmodium</taxon>
        <taxon>Plasmodium (Vinckeia)</taxon>
    </lineage>
</organism>
<feature type="transmembrane region" description="Helical" evidence="1">
    <location>
        <begin position="280"/>
        <end position="298"/>
    </location>
</feature>
<evidence type="ECO:0000313" key="2">
    <source>
        <dbReference type="EMBL" id="VTZ81097.1"/>
    </source>
</evidence>
<dbReference type="VEuPathDB" id="PlasmoDB:PY04312"/>
<dbReference type="Pfam" id="PF06022">
    <property type="entry name" value="Cir_Bir_Yir"/>
    <property type="match status" value="1"/>
</dbReference>
<name>A0A4V0KSR5_PLAYE</name>
<dbReference type="RefSeq" id="XP_724589.1">
    <property type="nucleotide sequence ID" value="XM_719496.1"/>
</dbReference>
<keyword evidence="1" id="KW-1133">Transmembrane helix</keyword>
<dbReference type="OrthoDB" id="373273at2759"/>
<keyword evidence="1" id="KW-0812">Transmembrane</keyword>
<dbReference type="VEuPathDB" id="PlasmoDB:PY17X_1373000"/>
<dbReference type="InterPro" id="IPR006477">
    <property type="entry name" value="Yir_bir_cir"/>
</dbReference>
<dbReference type="VEuPathDB" id="PlasmoDB:PYYM_0042100"/>
<dbReference type="GeneID" id="3789916"/>
<dbReference type="EMBL" id="LM993667">
    <property type="protein sequence ID" value="VTZ81097.1"/>
    <property type="molecule type" value="Genomic_DNA"/>
</dbReference>
<accession>A0A4V0KSR5</accession>
<keyword evidence="1" id="KW-0472">Membrane</keyword>
<sequence length="328" mass="38164">MDNILYGRFRHLRLFYPDELSESTDYDFYGIASIRDYCPNGDSGDQKECKTELDKLNAACIWLFNQIVANKMDSLNGEQLKSIITYIMIWLSYKLNKISDARITTLKKFYNEYIKNHTDSTSCNKINAGCSSTLKNKTGYSGFKEFIEKNEYLMNIDMNFMPSFYDAFKLLFEIYDKCNGNNSDCEECSKAANQFVAKFNELNNVFDIIKNSSYYHVMSTLSTDYNNLKNKSTIQSSNFPSLPAIRKTQGFVQRFTYTSKQASAPSFGFKPSSLSIERKLFIALFTFGAIVLFFGIYYKYSLFGSRKRAQKYLRRKLKSLRRKWLINI</sequence>
<protein>
    <submittedName>
        <fullName evidence="2">YIR protein</fullName>
    </submittedName>
</protein>
<dbReference type="KEGG" id="pyo:PY17X_1373000"/>
<dbReference type="Proteomes" id="UP000072874">
    <property type="component" value="Chromosome 13"/>
</dbReference>
<reference evidence="2 3" key="1">
    <citation type="journal article" date="2014" name="BMC Biol.">
        <title>A comprehensive evaluation of rodent malaria parasite genomes and gene expression.</title>
        <authorList>
            <person name="Otto T.D."/>
            <person name="Bohme U."/>
            <person name="Jackson A.P."/>
            <person name="Hunt M."/>
            <person name="Franke-Fayard B."/>
            <person name="Hoeijmakers W.A."/>
            <person name="Religa A.A."/>
            <person name="Robertson L."/>
            <person name="Sanders M."/>
            <person name="Ogun S.A."/>
            <person name="Cunningham D."/>
            <person name="Erhart A."/>
            <person name="Billker O."/>
            <person name="Khan S.M."/>
            <person name="Stunnenberg H.G."/>
            <person name="Langhorne J."/>
            <person name="Holder A.A."/>
            <person name="Waters A.P."/>
            <person name="Newbold C.I."/>
            <person name="Pain A."/>
            <person name="Berriman M."/>
            <person name="Janse C.J."/>
        </authorList>
    </citation>
    <scope>NUCLEOTIDE SEQUENCE [LARGE SCALE GENOMIC DNA]</scope>
    <source>
        <strain evidence="2 3">17X</strain>
    </source>
</reference>
<dbReference type="AlphaFoldDB" id="A0A4V0KSR5"/>
<gene>
    <name evidence="2" type="ORF">PY17X_1373000</name>
</gene>
<dbReference type="VEuPathDB" id="PlasmoDB:Py17XNL_001303559"/>
<evidence type="ECO:0000313" key="3">
    <source>
        <dbReference type="Proteomes" id="UP000072874"/>
    </source>
</evidence>
<proteinExistence type="predicted"/>